<sequence length="125" mass="13747">RLWRDLATLRQHANLRSLAAWGTPGNNVGTALAHARLSLAGADPLRQDALLAREYANDVIYSAGVRAALRKAVPEAELNTPAGQARLLEIARESFPLRVGLTYTLADAALPWGRSFEWDFRLEGR</sequence>
<keyword evidence="2" id="KW-1185">Reference proteome</keyword>
<dbReference type="RefSeq" id="WP_285524199.1">
    <property type="nucleotide sequence ID" value="NZ_JASNGB010000127.1"/>
</dbReference>
<gene>
    <name evidence="1" type="ORF">QOL99_12300</name>
</gene>
<dbReference type="Proteomes" id="UP001302059">
    <property type="component" value="Unassembled WGS sequence"/>
</dbReference>
<comment type="caution">
    <text evidence="1">The sequence shown here is derived from an EMBL/GenBank/DDBJ whole genome shotgun (WGS) entry which is preliminary data.</text>
</comment>
<evidence type="ECO:0000313" key="2">
    <source>
        <dbReference type="Proteomes" id="UP001302059"/>
    </source>
</evidence>
<name>A0ABT7JIN6_9DEIO</name>
<feature type="non-terminal residue" evidence="1">
    <location>
        <position position="1"/>
    </location>
</feature>
<reference evidence="1 2" key="1">
    <citation type="submission" date="2023-05" db="EMBL/GenBank/DDBJ databases">
        <authorList>
            <person name="Gao F."/>
        </authorList>
    </citation>
    <scope>NUCLEOTIDE SEQUENCE [LARGE SCALE GENOMIC DNA]</scope>
    <source>
        <strain evidence="1 2">MIMF12</strain>
    </source>
</reference>
<organism evidence="1 2">
    <name type="scientific">Deinococcus rhizophilus</name>
    <dbReference type="NCBI Taxonomy" id="3049544"/>
    <lineage>
        <taxon>Bacteria</taxon>
        <taxon>Thermotogati</taxon>
        <taxon>Deinococcota</taxon>
        <taxon>Deinococci</taxon>
        <taxon>Deinococcales</taxon>
        <taxon>Deinococcaceae</taxon>
        <taxon>Deinococcus</taxon>
    </lineage>
</organism>
<evidence type="ECO:0000313" key="1">
    <source>
        <dbReference type="EMBL" id="MDL2344926.1"/>
    </source>
</evidence>
<dbReference type="Pfam" id="PF13552">
    <property type="entry name" value="DUF4127"/>
    <property type="match status" value="1"/>
</dbReference>
<accession>A0ABT7JIN6</accession>
<dbReference type="EMBL" id="JASNGB010000127">
    <property type="protein sequence ID" value="MDL2344926.1"/>
    <property type="molecule type" value="Genomic_DNA"/>
</dbReference>
<protein>
    <submittedName>
        <fullName evidence="1">DUF4127 family protein</fullName>
    </submittedName>
</protein>
<dbReference type="InterPro" id="IPR025394">
    <property type="entry name" value="DUF4127"/>
</dbReference>
<proteinExistence type="predicted"/>